<dbReference type="EMBL" id="LILC01000022">
    <property type="protein sequence ID" value="KOO43084.1"/>
    <property type="molecule type" value="Genomic_DNA"/>
</dbReference>
<dbReference type="Pfam" id="PF00580">
    <property type="entry name" value="UvrD-helicase"/>
    <property type="match status" value="1"/>
</dbReference>
<dbReference type="InterPro" id="IPR014016">
    <property type="entry name" value="UvrD-like_ATP-bd"/>
</dbReference>
<accession>A0A0M0KW94</accession>
<dbReference type="AlphaFoldDB" id="A0A0M0KW94"/>
<gene>
    <name evidence="13" type="ORF">AMD01_16175</name>
</gene>
<dbReference type="PATRIC" id="fig|284581.3.peg.2687"/>
<dbReference type="Gene3D" id="1.10.486.10">
    <property type="entry name" value="PCRA, domain 4"/>
    <property type="match status" value="1"/>
</dbReference>
<keyword evidence="14" id="KW-1185">Reference proteome</keyword>
<evidence type="ECO:0000256" key="4">
    <source>
        <dbReference type="ARBA" id="ARBA00022806"/>
    </source>
</evidence>
<reference evidence="14" key="1">
    <citation type="submission" date="2015-08" db="EMBL/GenBank/DDBJ databases">
        <title>Fjat-14210 dsm16467.</title>
        <authorList>
            <person name="Liu B."/>
            <person name="Wang J."/>
            <person name="Zhu Y."/>
            <person name="Liu G."/>
            <person name="Chen Q."/>
            <person name="Chen Z."/>
            <person name="Lan J."/>
            <person name="Che J."/>
            <person name="Ge C."/>
            <person name="Shi H."/>
            <person name="Pan Z."/>
            <person name="Liu X."/>
        </authorList>
    </citation>
    <scope>NUCLEOTIDE SEQUENCE [LARGE SCALE GENOMIC DNA]</scope>
    <source>
        <strain evidence="14">DSM 16467</strain>
    </source>
</reference>
<evidence type="ECO:0000256" key="8">
    <source>
        <dbReference type="ARBA" id="ARBA00034808"/>
    </source>
</evidence>
<evidence type="ECO:0000256" key="3">
    <source>
        <dbReference type="ARBA" id="ARBA00022801"/>
    </source>
</evidence>
<evidence type="ECO:0000256" key="6">
    <source>
        <dbReference type="ARBA" id="ARBA00023235"/>
    </source>
</evidence>
<keyword evidence="5 10" id="KW-0067">ATP-binding</keyword>
<dbReference type="Gene3D" id="1.10.10.160">
    <property type="match status" value="1"/>
</dbReference>
<dbReference type="CDD" id="cd17932">
    <property type="entry name" value="DEXQc_UvrD"/>
    <property type="match status" value="1"/>
</dbReference>
<dbReference type="GO" id="GO:0009338">
    <property type="term" value="C:exodeoxyribonuclease V complex"/>
    <property type="evidence" value="ECO:0007669"/>
    <property type="project" value="TreeGrafter"/>
</dbReference>
<dbReference type="Pfam" id="PF08378">
    <property type="entry name" value="NERD"/>
    <property type="match status" value="1"/>
</dbReference>
<dbReference type="STRING" id="284581.AMD01_16175"/>
<dbReference type="GO" id="GO:0005829">
    <property type="term" value="C:cytosol"/>
    <property type="evidence" value="ECO:0007669"/>
    <property type="project" value="TreeGrafter"/>
</dbReference>
<keyword evidence="4 10" id="KW-0347">Helicase</keyword>
<dbReference type="OrthoDB" id="9810135at2"/>
<comment type="catalytic activity">
    <reaction evidence="9">
        <text>ATP + H2O = ADP + phosphate + H(+)</text>
        <dbReference type="Rhea" id="RHEA:13065"/>
        <dbReference type="ChEBI" id="CHEBI:15377"/>
        <dbReference type="ChEBI" id="CHEBI:15378"/>
        <dbReference type="ChEBI" id="CHEBI:30616"/>
        <dbReference type="ChEBI" id="CHEBI:43474"/>
        <dbReference type="ChEBI" id="CHEBI:456216"/>
        <dbReference type="EC" id="5.6.2.4"/>
    </reaction>
</comment>
<dbReference type="PANTHER" id="PTHR11070">
    <property type="entry name" value="UVRD / RECB / PCRA DNA HELICASE FAMILY MEMBER"/>
    <property type="match status" value="1"/>
</dbReference>
<dbReference type="Proteomes" id="UP000037558">
    <property type="component" value="Unassembled WGS sequence"/>
</dbReference>
<dbReference type="Pfam" id="PF13361">
    <property type="entry name" value="UvrD_C"/>
    <property type="match status" value="1"/>
</dbReference>
<dbReference type="PANTHER" id="PTHR11070:SF23">
    <property type="entry name" value="RECBCD ENZYME SUBUNIT RECB"/>
    <property type="match status" value="1"/>
</dbReference>
<feature type="binding site" evidence="10">
    <location>
        <begin position="323"/>
        <end position="330"/>
    </location>
    <ligand>
        <name>ATP</name>
        <dbReference type="ChEBI" id="CHEBI:30616"/>
    </ligand>
</feature>
<dbReference type="PROSITE" id="PS51198">
    <property type="entry name" value="UVRD_HELICASE_ATP_BIND"/>
    <property type="match status" value="1"/>
</dbReference>
<dbReference type="InterPro" id="IPR013986">
    <property type="entry name" value="DExx_box_DNA_helicase_dom_sf"/>
</dbReference>
<dbReference type="EC" id="5.6.2.4" evidence="8"/>
<protein>
    <recommendedName>
        <fullName evidence="8">DNA 3'-5' helicase</fullName>
        <ecNumber evidence="8">5.6.2.4</ecNumber>
    </recommendedName>
</protein>
<keyword evidence="3 10" id="KW-0378">Hydrolase</keyword>
<evidence type="ECO:0000313" key="13">
    <source>
        <dbReference type="EMBL" id="KOO43084.1"/>
    </source>
</evidence>
<dbReference type="GO" id="GO:0005524">
    <property type="term" value="F:ATP binding"/>
    <property type="evidence" value="ECO:0007669"/>
    <property type="project" value="UniProtKB-UniRule"/>
</dbReference>
<organism evidence="13 14">
    <name type="scientific">Priestia koreensis</name>
    <dbReference type="NCBI Taxonomy" id="284581"/>
    <lineage>
        <taxon>Bacteria</taxon>
        <taxon>Bacillati</taxon>
        <taxon>Bacillota</taxon>
        <taxon>Bacilli</taxon>
        <taxon>Bacillales</taxon>
        <taxon>Bacillaceae</taxon>
        <taxon>Priestia</taxon>
    </lineage>
</organism>
<dbReference type="InterPro" id="IPR014017">
    <property type="entry name" value="DNA_helicase_UvrD-like_C"/>
</dbReference>
<feature type="domain" description="UvrD-like helicase C-terminal" evidence="12">
    <location>
        <begin position="622"/>
        <end position="902"/>
    </location>
</feature>
<dbReference type="SUPFAM" id="SSF52540">
    <property type="entry name" value="P-loop containing nucleoside triphosphate hydrolases"/>
    <property type="match status" value="1"/>
</dbReference>
<dbReference type="InterPro" id="IPR000212">
    <property type="entry name" value="DNA_helicase_UvrD/REP"/>
</dbReference>
<comment type="caution">
    <text evidence="13">The sequence shown here is derived from an EMBL/GenBank/DDBJ whole genome shotgun (WGS) entry which is preliminary data.</text>
</comment>
<dbReference type="RefSeq" id="WP_053402480.1">
    <property type="nucleotide sequence ID" value="NZ_LILC01000022.1"/>
</dbReference>
<evidence type="ECO:0000256" key="5">
    <source>
        <dbReference type="ARBA" id="ARBA00022840"/>
    </source>
</evidence>
<evidence type="ECO:0000256" key="2">
    <source>
        <dbReference type="ARBA" id="ARBA00022741"/>
    </source>
</evidence>
<evidence type="ECO:0000256" key="1">
    <source>
        <dbReference type="ARBA" id="ARBA00009922"/>
    </source>
</evidence>
<dbReference type="GO" id="GO:0016887">
    <property type="term" value="F:ATP hydrolysis activity"/>
    <property type="evidence" value="ECO:0007669"/>
    <property type="project" value="RHEA"/>
</dbReference>
<evidence type="ECO:0000256" key="7">
    <source>
        <dbReference type="ARBA" id="ARBA00034617"/>
    </source>
</evidence>
<feature type="domain" description="UvrD-like helicase ATP-binding" evidence="11">
    <location>
        <begin position="302"/>
        <end position="621"/>
    </location>
</feature>
<keyword evidence="6" id="KW-0413">Isomerase</keyword>
<dbReference type="Gene3D" id="3.40.50.300">
    <property type="entry name" value="P-loop containing nucleotide triphosphate hydrolases"/>
    <property type="match status" value="2"/>
</dbReference>
<comment type="similarity">
    <text evidence="1">Belongs to the helicase family. UvrD subfamily.</text>
</comment>
<keyword evidence="2 10" id="KW-0547">Nucleotide-binding</keyword>
<dbReference type="PROSITE" id="PS51217">
    <property type="entry name" value="UVRD_HELICASE_CTER"/>
    <property type="match status" value="1"/>
</dbReference>
<dbReference type="GO" id="GO:0043138">
    <property type="term" value="F:3'-5' DNA helicase activity"/>
    <property type="evidence" value="ECO:0007669"/>
    <property type="project" value="UniProtKB-EC"/>
</dbReference>
<sequence>MFVPTTLKKAPGLDAELCVWNAITKTVDPNETIAFHHYPMFFENSSGRREIDILIVNQDLGVCVIEVKGITINQINSINGHEWSYTNFYEDKGGPYQQAESQLHMLCKHLEKNPLLYGRLCKRAFVALPNITQEQWRQKGFHELIHTPLPLFKEDLEDKSRLIKKMQTFKLSKVKEPLSDFDMEKIKQHLGIQETKHQQITLQKQLPFSRLYIVQSSGDFQGYKEEIMKALKSGTKIYLLSYTDLDVSQHIEHYSKHVESFQLNLYKGKAGGVSNRISTGCYVDGEDVSEELLDQLGLHFPAFNKGQFKAIHQPVDNHQIITAGAGTGKTHVMIDRILFLLMNGGVPLKLITMITFTNASTNEMKKRLEEKFILLFKLTKRAQFLSFAEEVKDMQISTIHSFASSILKQLAHEIGYGQNVGLRSFKFNKTLLIQELLDEFFSSRPADQFLKTKIEDYDFINLVYDMWEEMEKKGLSAEEIKNIDWGTVGQKEEQIIQALLKYIFSHCEDRIDEIKRAENAITMGDLIRKLKSFTSDPEKMKQLSSGHFIFVDEFQDSDAVQIELLASLQKFLQYRLFVVGDIKQAIYRFRGADYKSFRELQDVTHGVRYTETELQINYRSSSSILEKMHPLFEKWDKKGWLTYKQTDRLISNKVSDCPNDDWHVSSKYEEDFKKALKSLPTKKDKIAFIVRTNGHAKKIKDYCVLNNIPTSENLDGTFFISPTVLHFKALLDGLLYSHEPKFLVNALETPYFGLNIPYQVLLPFGGNKERMVSFINSRTDNDLPNYALLLRTLAPMTVIQKIIQDKQLFARLPKYMEMHLSQQKDGEEPVKEDVELAVLRYEKNLQHLMILIERQFSTKHVTLQGLRDWLQLQISTNRTENEPILEQNKAQVEITTVHRSKGLEYHTVFLPITYSPFNAVEQKYFLEEASEENKKGLKRKFGWKVKVKKGSKVTREYQNSYFDSLKVYEDQEQLKEETRLLYVALTRAKQRVYITMPKPHQIKNECWALILKEGGIFEKGEGSR</sequence>
<evidence type="ECO:0000256" key="10">
    <source>
        <dbReference type="PROSITE-ProRule" id="PRU00560"/>
    </source>
</evidence>
<proteinExistence type="inferred from homology"/>
<evidence type="ECO:0000259" key="12">
    <source>
        <dbReference type="PROSITE" id="PS51217"/>
    </source>
</evidence>
<comment type="catalytic activity">
    <reaction evidence="7">
        <text>Couples ATP hydrolysis with the unwinding of duplex DNA by translocating in the 3'-5' direction.</text>
        <dbReference type="EC" id="5.6.2.4"/>
    </reaction>
</comment>
<dbReference type="InterPro" id="IPR011528">
    <property type="entry name" value="NERD"/>
</dbReference>
<name>A0A0M0KW94_9BACI</name>
<dbReference type="GO" id="GO:0000725">
    <property type="term" value="P:recombinational repair"/>
    <property type="evidence" value="ECO:0007669"/>
    <property type="project" value="TreeGrafter"/>
</dbReference>
<dbReference type="GO" id="GO:0003677">
    <property type="term" value="F:DNA binding"/>
    <property type="evidence" value="ECO:0007669"/>
    <property type="project" value="InterPro"/>
</dbReference>
<evidence type="ECO:0000313" key="14">
    <source>
        <dbReference type="Proteomes" id="UP000037558"/>
    </source>
</evidence>
<dbReference type="InterPro" id="IPR027417">
    <property type="entry name" value="P-loop_NTPase"/>
</dbReference>
<evidence type="ECO:0000256" key="9">
    <source>
        <dbReference type="ARBA" id="ARBA00048988"/>
    </source>
</evidence>
<evidence type="ECO:0000259" key="11">
    <source>
        <dbReference type="PROSITE" id="PS51198"/>
    </source>
</evidence>